<dbReference type="GO" id="GO:0005737">
    <property type="term" value="C:cytoplasm"/>
    <property type="evidence" value="ECO:0007669"/>
    <property type="project" value="TreeGrafter"/>
</dbReference>
<dbReference type="SUPFAM" id="SSF51735">
    <property type="entry name" value="NAD(P)-binding Rossmann-fold domains"/>
    <property type="match status" value="1"/>
</dbReference>
<dbReference type="EMBL" id="LXPS01000036">
    <property type="protein sequence ID" value="OAE40458.1"/>
    <property type="molecule type" value="Genomic_DNA"/>
</dbReference>
<dbReference type="RefSeq" id="WP_063950210.1">
    <property type="nucleotide sequence ID" value="NZ_LXPS01000036.1"/>
</dbReference>
<sequence length="233" mass="24699">MLHSLADGYRAIVIGASGGVGGALMSLLEADACCAVALPLSRSKDDLDITDETSVAAAASRLGDQRGSFDLIFNATGALTIDGVGPEKSIKAIDPLQMAKQFAVNAIGPALLLKHFAPLLKREEKCVFASLSARVGSIGDNRLGGWISYRASKAAQNQIIRTAAIEMGRTNPRSVVVALHPGTVATDLSQPFSKGKDRFEPEESAARLLQTIDALTPEQTGQFFAYDGLRIEW</sequence>
<protein>
    <submittedName>
        <fullName evidence="1">C factor</fullName>
    </submittedName>
</protein>
<dbReference type="Proteomes" id="UP000077098">
    <property type="component" value="Unassembled WGS sequence"/>
</dbReference>
<dbReference type="InterPro" id="IPR036291">
    <property type="entry name" value="NAD(P)-bd_dom_sf"/>
</dbReference>
<dbReference type="Pfam" id="PF13561">
    <property type="entry name" value="adh_short_C2"/>
    <property type="match status" value="1"/>
</dbReference>
<dbReference type="InterPro" id="IPR002347">
    <property type="entry name" value="SDR_fam"/>
</dbReference>
<name>A0A176X2X8_AGRTU</name>
<dbReference type="GO" id="GO:0016491">
    <property type="term" value="F:oxidoreductase activity"/>
    <property type="evidence" value="ECO:0007669"/>
    <property type="project" value="TreeGrafter"/>
</dbReference>
<dbReference type="PRINTS" id="PR00081">
    <property type="entry name" value="GDHRDH"/>
</dbReference>
<reference evidence="1 2" key="1">
    <citation type="submission" date="2016-05" db="EMBL/GenBank/DDBJ databases">
        <authorList>
            <person name="Lavstsen T."/>
            <person name="Jespersen J.S."/>
        </authorList>
    </citation>
    <scope>NUCLEOTIDE SEQUENCE [LARGE SCALE GENOMIC DNA]</scope>
    <source>
        <strain evidence="1 2">KCJ1736</strain>
    </source>
</reference>
<comment type="caution">
    <text evidence="1">The sequence shown here is derived from an EMBL/GenBank/DDBJ whole genome shotgun (WGS) entry which is preliminary data.</text>
</comment>
<evidence type="ECO:0000313" key="1">
    <source>
        <dbReference type="EMBL" id="OAE40458.1"/>
    </source>
</evidence>
<dbReference type="PANTHER" id="PTHR43544">
    <property type="entry name" value="SHORT-CHAIN DEHYDROGENASE/REDUCTASE"/>
    <property type="match status" value="1"/>
</dbReference>
<dbReference type="PANTHER" id="PTHR43544:SF12">
    <property type="entry name" value="NAD(P)-BINDING ROSSMANN-FOLD SUPERFAMILY PROTEIN"/>
    <property type="match status" value="1"/>
</dbReference>
<proteinExistence type="predicted"/>
<dbReference type="InterPro" id="IPR051468">
    <property type="entry name" value="Fungal_SecMetab_SDRs"/>
</dbReference>
<organism evidence="1 2">
    <name type="scientific">Agrobacterium tumefaciens</name>
    <dbReference type="NCBI Taxonomy" id="358"/>
    <lineage>
        <taxon>Bacteria</taxon>
        <taxon>Pseudomonadati</taxon>
        <taxon>Pseudomonadota</taxon>
        <taxon>Alphaproteobacteria</taxon>
        <taxon>Hyphomicrobiales</taxon>
        <taxon>Rhizobiaceae</taxon>
        <taxon>Rhizobium/Agrobacterium group</taxon>
        <taxon>Agrobacterium</taxon>
        <taxon>Agrobacterium tumefaciens complex</taxon>
    </lineage>
</organism>
<gene>
    <name evidence="1" type="ORF">A7J57_09220</name>
</gene>
<evidence type="ECO:0000313" key="2">
    <source>
        <dbReference type="Proteomes" id="UP000077098"/>
    </source>
</evidence>
<dbReference type="Gene3D" id="3.40.50.720">
    <property type="entry name" value="NAD(P)-binding Rossmann-like Domain"/>
    <property type="match status" value="1"/>
</dbReference>
<dbReference type="AlphaFoldDB" id="A0A176X2X8"/>
<dbReference type="CDD" id="cd05325">
    <property type="entry name" value="carb_red_sniffer_like_SDR_c"/>
    <property type="match status" value="1"/>
</dbReference>
<accession>A0A176X2X8</accession>